<feature type="domain" description="USP" evidence="1">
    <location>
        <begin position="5"/>
        <end position="334"/>
    </location>
</feature>
<reference evidence="2" key="1">
    <citation type="journal article" date="2020" name="Nature">
        <title>Giant virus diversity and host interactions through global metagenomics.</title>
        <authorList>
            <person name="Schulz F."/>
            <person name="Roux S."/>
            <person name="Paez-Espino D."/>
            <person name="Jungbluth S."/>
            <person name="Walsh D.A."/>
            <person name="Denef V.J."/>
            <person name="McMahon K.D."/>
            <person name="Konstantinidis K.T."/>
            <person name="Eloe-Fadrosh E.A."/>
            <person name="Kyrpides N.C."/>
            <person name="Woyke T."/>
        </authorList>
    </citation>
    <scope>NUCLEOTIDE SEQUENCE</scope>
    <source>
        <strain evidence="2">GVMAG-M-3300023179-138</strain>
    </source>
</reference>
<evidence type="ECO:0000259" key="1">
    <source>
        <dbReference type="PROSITE" id="PS50235"/>
    </source>
</evidence>
<dbReference type="SUPFAM" id="SSF54001">
    <property type="entry name" value="Cysteine proteinases"/>
    <property type="match status" value="1"/>
</dbReference>
<dbReference type="GO" id="GO:0016579">
    <property type="term" value="P:protein deubiquitination"/>
    <property type="evidence" value="ECO:0007669"/>
    <property type="project" value="InterPro"/>
</dbReference>
<sequence>MTSRHGLANVGNTCYLNSAFQALLKSQPYVDYMGTENWKKHLPSDAKWGGLVTATADLVTRLGAPGTELINPSGFVKEFINYARAVNEDIRFGRQADSDEAIELLMDALHTSLGREVHMNIVGTPITTEDKELIQSLTSWTTYFKKTYSPFVENFFGQTQTKVVCEQCKTCSTRYEPWSMLKLPIPGADKVGNPAPSLSECITAAFRTEHLDDYSCEKCAKKGPANIITTVSRFPKHLILVLKRYTNTGSKVRARIAYDENSVPLGPWRAWPSIQGKLTYRVMSTLEHLGGTHGGHYVMRNRESDGWWLYNDGRVQKADGASGPDTYILFLEQIASP</sequence>
<dbReference type="AlphaFoldDB" id="A0A6C0E6G0"/>
<dbReference type="InterPro" id="IPR050164">
    <property type="entry name" value="Peptidase_C19"/>
</dbReference>
<dbReference type="Gene3D" id="3.90.70.10">
    <property type="entry name" value="Cysteine proteinases"/>
    <property type="match status" value="1"/>
</dbReference>
<protein>
    <recommendedName>
        <fullName evidence="1">USP domain-containing protein</fullName>
    </recommendedName>
</protein>
<proteinExistence type="predicted"/>
<dbReference type="PANTHER" id="PTHR24006">
    <property type="entry name" value="UBIQUITIN CARBOXYL-TERMINAL HYDROLASE"/>
    <property type="match status" value="1"/>
</dbReference>
<dbReference type="PROSITE" id="PS00972">
    <property type="entry name" value="USP_1"/>
    <property type="match status" value="1"/>
</dbReference>
<dbReference type="EMBL" id="MN739743">
    <property type="protein sequence ID" value="QHT24302.1"/>
    <property type="molecule type" value="Genomic_DNA"/>
</dbReference>
<dbReference type="InterPro" id="IPR028889">
    <property type="entry name" value="USP"/>
</dbReference>
<dbReference type="Pfam" id="PF00443">
    <property type="entry name" value="UCH"/>
    <property type="match status" value="1"/>
</dbReference>
<organism evidence="2">
    <name type="scientific">viral metagenome</name>
    <dbReference type="NCBI Taxonomy" id="1070528"/>
    <lineage>
        <taxon>unclassified sequences</taxon>
        <taxon>metagenomes</taxon>
        <taxon>organismal metagenomes</taxon>
    </lineage>
</organism>
<dbReference type="GO" id="GO:0005829">
    <property type="term" value="C:cytosol"/>
    <property type="evidence" value="ECO:0007669"/>
    <property type="project" value="TreeGrafter"/>
</dbReference>
<dbReference type="GO" id="GO:0004843">
    <property type="term" value="F:cysteine-type deubiquitinase activity"/>
    <property type="evidence" value="ECO:0007669"/>
    <property type="project" value="InterPro"/>
</dbReference>
<evidence type="ECO:0000313" key="2">
    <source>
        <dbReference type="EMBL" id="QHT24302.1"/>
    </source>
</evidence>
<dbReference type="InterPro" id="IPR001394">
    <property type="entry name" value="Peptidase_C19_UCH"/>
</dbReference>
<dbReference type="InterPro" id="IPR038765">
    <property type="entry name" value="Papain-like_cys_pep_sf"/>
</dbReference>
<dbReference type="InterPro" id="IPR018200">
    <property type="entry name" value="USP_CS"/>
</dbReference>
<name>A0A6C0E6G0_9ZZZZ</name>
<dbReference type="GO" id="GO:0005634">
    <property type="term" value="C:nucleus"/>
    <property type="evidence" value="ECO:0007669"/>
    <property type="project" value="TreeGrafter"/>
</dbReference>
<accession>A0A6C0E6G0</accession>
<dbReference type="PROSITE" id="PS50235">
    <property type="entry name" value="USP_3"/>
    <property type="match status" value="1"/>
</dbReference>